<proteinExistence type="predicted"/>
<sequence>MLRKSLLCAALLVTGCGDDATSDEDAFRGGLPSREMVEMRSPSRNDGQGLTAFYGEGQQAEYYRATVAAAATVNLGTAGVLNLIEEIVKHVPTSINGDVAVWGPHTGALDAVTWKLTVTRTGEHSYTWVLEGKGKDEPDTTFVAFLSGAHTASVNADGERVRGHGSGEFLIDWEKANTLPGVTGDDVGTAEIRYARVAGAAEASVEADLHQVRDEERPDTRVDAVYRFRQAVGAGGELDFVIRKDIDTDPRRAALENLAIKSRWEATGAGRADIKLSGGDLFGEATLSECWGSDFLSAYFILSVNPVLGYGELSACGNFDTAVYSTL</sequence>
<dbReference type="PROSITE" id="PS51257">
    <property type="entry name" value="PROKAR_LIPOPROTEIN"/>
    <property type="match status" value="1"/>
</dbReference>
<name>A0A250K1A3_9BACT</name>
<organism evidence="1 2">
    <name type="scientific">Corallococcus macrosporus DSM 14697</name>
    <dbReference type="NCBI Taxonomy" id="1189310"/>
    <lineage>
        <taxon>Bacteria</taxon>
        <taxon>Pseudomonadati</taxon>
        <taxon>Myxococcota</taxon>
        <taxon>Myxococcia</taxon>
        <taxon>Myxococcales</taxon>
        <taxon>Cystobacterineae</taxon>
        <taxon>Myxococcaceae</taxon>
        <taxon>Corallococcus</taxon>
    </lineage>
</organism>
<dbReference type="EMBL" id="CP022203">
    <property type="protein sequence ID" value="ATB49136.1"/>
    <property type="molecule type" value="Genomic_DNA"/>
</dbReference>
<dbReference type="AlphaFoldDB" id="A0A250K1A3"/>
<evidence type="ECO:0008006" key="3">
    <source>
        <dbReference type="Google" id="ProtNLM"/>
    </source>
</evidence>
<keyword evidence="2" id="KW-1185">Reference proteome</keyword>
<protein>
    <recommendedName>
        <fullName evidence="3">Lipoprotein</fullName>
    </recommendedName>
</protein>
<accession>A0A250K1A3</accession>
<reference evidence="1 2" key="1">
    <citation type="submission" date="2017-06" db="EMBL/GenBank/DDBJ databases">
        <title>Sequencing and comparative analysis of myxobacterial genomes.</title>
        <authorList>
            <person name="Rupp O."/>
            <person name="Goesmann A."/>
            <person name="Sogaard-Andersen L."/>
        </authorList>
    </citation>
    <scope>NUCLEOTIDE SEQUENCE [LARGE SCALE GENOMIC DNA]</scope>
    <source>
        <strain evidence="1 2">DSM 14697</strain>
    </source>
</reference>
<gene>
    <name evidence="1" type="ORF">MYMAC_004775</name>
</gene>
<evidence type="ECO:0000313" key="2">
    <source>
        <dbReference type="Proteomes" id="UP000217343"/>
    </source>
</evidence>
<dbReference type="OrthoDB" id="5379973at2"/>
<dbReference type="Proteomes" id="UP000217343">
    <property type="component" value="Chromosome"/>
</dbReference>
<evidence type="ECO:0000313" key="1">
    <source>
        <dbReference type="EMBL" id="ATB49136.1"/>
    </source>
</evidence>
<dbReference type="KEGG" id="mmas:MYMAC_004775"/>
<dbReference type="RefSeq" id="WP_095959787.1">
    <property type="nucleotide sequence ID" value="NZ_CP022203.1"/>
</dbReference>